<evidence type="ECO:0000313" key="3">
    <source>
        <dbReference type="Proteomes" id="UP001218188"/>
    </source>
</evidence>
<proteinExistence type="predicted"/>
<dbReference type="PANTHER" id="PTHR42060">
    <property type="entry name" value="NHL REPEAT-CONTAINING PROTEIN-RELATED"/>
    <property type="match status" value="1"/>
</dbReference>
<dbReference type="Proteomes" id="UP001218188">
    <property type="component" value="Unassembled WGS sequence"/>
</dbReference>
<evidence type="ECO:0000256" key="1">
    <source>
        <dbReference type="SAM" id="SignalP"/>
    </source>
</evidence>
<evidence type="ECO:0008006" key="4">
    <source>
        <dbReference type="Google" id="ProtNLM"/>
    </source>
</evidence>
<evidence type="ECO:0000313" key="2">
    <source>
        <dbReference type="EMBL" id="KAJ7024633.1"/>
    </source>
</evidence>
<organism evidence="2 3">
    <name type="scientific">Mycena alexandri</name>
    <dbReference type="NCBI Taxonomy" id="1745969"/>
    <lineage>
        <taxon>Eukaryota</taxon>
        <taxon>Fungi</taxon>
        <taxon>Dikarya</taxon>
        <taxon>Basidiomycota</taxon>
        <taxon>Agaricomycotina</taxon>
        <taxon>Agaricomycetes</taxon>
        <taxon>Agaricomycetidae</taxon>
        <taxon>Agaricales</taxon>
        <taxon>Marasmiineae</taxon>
        <taxon>Mycenaceae</taxon>
        <taxon>Mycena</taxon>
    </lineage>
</organism>
<keyword evidence="1" id="KW-0732">Signal</keyword>
<dbReference type="PANTHER" id="PTHR42060:SF1">
    <property type="entry name" value="NHL REPEAT-CONTAINING PROTEIN"/>
    <property type="match status" value="1"/>
</dbReference>
<dbReference type="Gene3D" id="2.120.10.30">
    <property type="entry name" value="TolB, C-terminal domain"/>
    <property type="match status" value="1"/>
</dbReference>
<reference evidence="2" key="1">
    <citation type="submission" date="2023-03" db="EMBL/GenBank/DDBJ databases">
        <title>Massive genome expansion in bonnet fungi (Mycena s.s.) driven by repeated elements and novel gene families across ecological guilds.</title>
        <authorList>
            <consortium name="Lawrence Berkeley National Laboratory"/>
            <person name="Harder C.B."/>
            <person name="Miyauchi S."/>
            <person name="Viragh M."/>
            <person name="Kuo A."/>
            <person name="Thoen E."/>
            <person name="Andreopoulos B."/>
            <person name="Lu D."/>
            <person name="Skrede I."/>
            <person name="Drula E."/>
            <person name="Henrissat B."/>
            <person name="Morin E."/>
            <person name="Kohler A."/>
            <person name="Barry K."/>
            <person name="LaButti K."/>
            <person name="Morin E."/>
            <person name="Salamov A."/>
            <person name="Lipzen A."/>
            <person name="Mereny Z."/>
            <person name="Hegedus B."/>
            <person name="Baldrian P."/>
            <person name="Stursova M."/>
            <person name="Weitz H."/>
            <person name="Taylor A."/>
            <person name="Grigoriev I.V."/>
            <person name="Nagy L.G."/>
            <person name="Martin F."/>
            <person name="Kauserud H."/>
        </authorList>
    </citation>
    <scope>NUCLEOTIDE SEQUENCE</scope>
    <source>
        <strain evidence="2">CBHHK200</strain>
    </source>
</reference>
<sequence>MGTAIFVLLSTILASAHTVATGSLTAELIVQSTASFKSRVVYASPIFLENIVARDSSQLLLTSVAAPTLFTLDPTITSSTLDAVHIFSNATGLTGITEYRPSAFAVVASVLNLTTRRAAPGSVVIWGVDFNVKDPVIRVLAALPEVSLVNGIAVLPQELDIILAADSVAGAVWQINTRTGTSRLVIQDPSMLANAPEPAHGINGLHVQGEYLYFTNTQQGTFSRVALAVYGGNVTAVGAIQSLARIQPAGEQQIPDDFALDKQGRAWVAVHPGALALLTPPENRSGTWSQVTAVGNAEGTDGGLNQTTSAAFGRGDSVQEHILYVTTGAGQLMAVNTR</sequence>
<name>A0AAD6SCS7_9AGAR</name>
<feature type="chain" id="PRO_5041942800" description="SMP-30/Gluconolactonase/LRE-like region domain-containing protein" evidence="1">
    <location>
        <begin position="17"/>
        <end position="338"/>
    </location>
</feature>
<dbReference type="SUPFAM" id="SSF63829">
    <property type="entry name" value="Calcium-dependent phosphotriesterase"/>
    <property type="match status" value="1"/>
</dbReference>
<dbReference type="EMBL" id="JARJCM010000166">
    <property type="protein sequence ID" value="KAJ7024633.1"/>
    <property type="molecule type" value="Genomic_DNA"/>
</dbReference>
<accession>A0AAD6SCS7</accession>
<dbReference type="InterPro" id="IPR011042">
    <property type="entry name" value="6-blade_b-propeller_TolB-like"/>
</dbReference>
<dbReference type="InterPro" id="IPR052998">
    <property type="entry name" value="Hetero-Diels-Alderase-like"/>
</dbReference>
<feature type="signal peptide" evidence="1">
    <location>
        <begin position="1"/>
        <end position="16"/>
    </location>
</feature>
<keyword evidence="3" id="KW-1185">Reference proteome</keyword>
<protein>
    <recommendedName>
        <fullName evidence="4">SMP-30/Gluconolactonase/LRE-like region domain-containing protein</fullName>
    </recommendedName>
</protein>
<gene>
    <name evidence="2" type="ORF">C8F04DRAFT_1213017</name>
</gene>
<dbReference type="AlphaFoldDB" id="A0AAD6SCS7"/>
<comment type="caution">
    <text evidence="2">The sequence shown here is derived from an EMBL/GenBank/DDBJ whole genome shotgun (WGS) entry which is preliminary data.</text>
</comment>